<comment type="caution">
    <text evidence="2">The sequence shown here is derived from an EMBL/GenBank/DDBJ whole genome shotgun (WGS) entry which is preliminary data.</text>
</comment>
<name>A0A1E5QJD7_9CYAN</name>
<organism evidence="2">
    <name type="scientific">Desertifilum tharense IPPAS B-1220</name>
    <dbReference type="NCBI Taxonomy" id="1781255"/>
    <lineage>
        <taxon>Bacteria</taxon>
        <taxon>Bacillati</taxon>
        <taxon>Cyanobacteriota</taxon>
        <taxon>Cyanophyceae</taxon>
        <taxon>Desertifilales</taxon>
        <taxon>Desertifilaceae</taxon>
        <taxon>Desertifilum</taxon>
    </lineage>
</organism>
<proteinExistence type="predicted"/>
<accession>A0A1E5QJD7</accession>
<feature type="coiled-coil region" evidence="1">
    <location>
        <begin position="83"/>
        <end position="110"/>
    </location>
</feature>
<dbReference type="STRING" id="1781255.BH720_12960"/>
<reference evidence="2" key="1">
    <citation type="submission" date="2016-09" db="EMBL/GenBank/DDBJ databases">
        <title>Draft genome of thermotolerant cyanobacterium Desertifilum sp. strain IPPAS B-1220.</title>
        <authorList>
            <person name="Sinetova M.A."/>
            <person name="Bolakhan K."/>
            <person name="Zayadan B.K."/>
            <person name="Mironov K.S."/>
            <person name="Ustinova V."/>
            <person name="Kupriyanova E.V."/>
            <person name="Sidorov R.A."/>
            <person name="Skrypnik A.N."/>
            <person name="Gogoleva N.E."/>
            <person name="Gogolev Y.V."/>
            <person name="Los D.A."/>
        </authorList>
    </citation>
    <scope>NUCLEOTIDE SEQUENCE [LARGE SCALE GENOMIC DNA]</scope>
    <source>
        <strain evidence="2">IPPAS B-1220</strain>
    </source>
</reference>
<keyword evidence="1" id="KW-0175">Coiled coil</keyword>
<dbReference type="AlphaFoldDB" id="A0A1E5QJD7"/>
<sequence length="114" mass="13091">MAQLPIDVVTTVLELQRQLLEVIHQSSITGFQIFQQYGETETTLIVLEDLDHVREKANLYYSRFSTLLVRIAESQPTPDPAMLELLNRSIEMAQATIEATEATIQEERRNFNLL</sequence>
<dbReference type="OrthoDB" id="573315at2"/>
<dbReference type="RefSeq" id="WP_069967635.1">
    <property type="nucleotide sequence ID" value="NZ_CM124774.1"/>
</dbReference>
<protein>
    <submittedName>
        <fullName evidence="2">Uncharacterized protein</fullName>
    </submittedName>
</protein>
<dbReference type="EMBL" id="MJGC01000061">
    <property type="protein sequence ID" value="OEJ74782.1"/>
    <property type="molecule type" value="Genomic_DNA"/>
</dbReference>
<evidence type="ECO:0000313" key="2">
    <source>
        <dbReference type="EMBL" id="OEJ74782.1"/>
    </source>
</evidence>
<evidence type="ECO:0000256" key="1">
    <source>
        <dbReference type="SAM" id="Coils"/>
    </source>
</evidence>
<gene>
    <name evidence="2" type="ORF">BH720_12960</name>
</gene>